<dbReference type="RefSeq" id="WP_239319224.1">
    <property type="nucleotide sequence ID" value="NZ_BMQD01000001.1"/>
</dbReference>
<reference evidence="2" key="1">
    <citation type="journal article" date="2014" name="Int. J. Syst. Evol. Microbiol.">
        <title>Complete genome sequence of Corynebacterium casei LMG S-19264T (=DSM 44701T), isolated from a smear-ripened cheese.</title>
        <authorList>
            <consortium name="US DOE Joint Genome Institute (JGI-PGF)"/>
            <person name="Walter F."/>
            <person name="Albersmeier A."/>
            <person name="Kalinowski J."/>
            <person name="Ruckert C."/>
        </authorList>
    </citation>
    <scope>NUCLEOTIDE SEQUENCE</scope>
    <source>
        <strain evidence="2">JCM 3093</strain>
    </source>
</reference>
<protein>
    <submittedName>
        <fullName evidence="2">Sarcosine oxidase subunit gamma</fullName>
    </submittedName>
</protein>
<dbReference type="SUPFAM" id="SSF103025">
    <property type="entry name" value="Folate-binding domain"/>
    <property type="match status" value="1"/>
</dbReference>
<feature type="compositionally biased region" description="Gly residues" evidence="1">
    <location>
        <begin position="105"/>
        <end position="153"/>
    </location>
</feature>
<dbReference type="InterPro" id="IPR007375">
    <property type="entry name" value="SoxG"/>
</dbReference>
<dbReference type="EMBL" id="BMQD01000001">
    <property type="protein sequence ID" value="GGK45219.1"/>
    <property type="molecule type" value="Genomic_DNA"/>
</dbReference>
<comment type="caution">
    <text evidence="2">The sequence shown here is derived from an EMBL/GenBank/DDBJ whole genome shotgun (WGS) entry which is preliminary data.</text>
</comment>
<sequence>MAEGAPETGPETGPGTVAGAGRAVRRSPLGGFAPVAGERVRMAETPFLAQVDVRADPLGEAAAGLAAALGTPLPVRPGTYTGPVTGYPPCSVFWLGPDKWLVVGAEGGTPQEGGPPGGGAAAGGSGPPGGSGTLGGGAAAGGSGPSGGSGAPGESGLAARLRAAAGDGHAAVTDVSAQRTVIRLAGPAARDVLAHGCPLDLHPRVFGPGTCARSTLARADVLLAAGEDEEFQIFVRSSFAAYLWAWLLDAATEYLR</sequence>
<gene>
    <name evidence="2" type="primary">soxG</name>
    <name evidence="2" type="ORF">GCM10010126_00930</name>
</gene>
<organism evidence="2 3">
    <name type="scientific">Planomonospora parontospora</name>
    <dbReference type="NCBI Taxonomy" id="58119"/>
    <lineage>
        <taxon>Bacteria</taxon>
        <taxon>Bacillati</taxon>
        <taxon>Actinomycetota</taxon>
        <taxon>Actinomycetes</taxon>
        <taxon>Streptosporangiales</taxon>
        <taxon>Streptosporangiaceae</taxon>
        <taxon>Planomonospora</taxon>
    </lineage>
</organism>
<reference evidence="2" key="2">
    <citation type="submission" date="2022-09" db="EMBL/GenBank/DDBJ databases">
        <authorList>
            <person name="Sun Q."/>
            <person name="Ohkuma M."/>
        </authorList>
    </citation>
    <scope>NUCLEOTIDE SEQUENCE</scope>
    <source>
        <strain evidence="2">JCM 3093</strain>
    </source>
</reference>
<feature type="region of interest" description="Disordered" evidence="1">
    <location>
        <begin position="1"/>
        <end position="23"/>
    </location>
</feature>
<feature type="region of interest" description="Disordered" evidence="1">
    <location>
        <begin position="104"/>
        <end position="155"/>
    </location>
</feature>
<accession>A0AA37BAY1</accession>
<dbReference type="Gene3D" id="3.30.1360.120">
    <property type="entry name" value="Probable tRNA modification gtpase trme, domain 1"/>
    <property type="match status" value="1"/>
</dbReference>
<evidence type="ECO:0000313" key="2">
    <source>
        <dbReference type="EMBL" id="GGK45219.1"/>
    </source>
</evidence>
<evidence type="ECO:0000313" key="3">
    <source>
        <dbReference type="Proteomes" id="UP000627984"/>
    </source>
</evidence>
<dbReference type="Proteomes" id="UP000627984">
    <property type="component" value="Unassembled WGS sequence"/>
</dbReference>
<proteinExistence type="predicted"/>
<name>A0AA37BAY1_9ACTN</name>
<dbReference type="InterPro" id="IPR027266">
    <property type="entry name" value="TrmE/GcvT-like"/>
</dbReference>
<dbReference type="Pfam" id="PF04268">
    <property type="entry name" value="SoxG"/>
    <property type="match status" value="1"/>
</dbReference>
<feature type="compositionally biased region" description="Low complexity" evidence="1">
    <location>
        <begin position="1"/>
        <end position="21"/>
    </location>
</feature>
<dbReference type="AlphaFoldDB" id="A0AA37BAY1"/>
<evidence type="ECO:0000256" key="1">
    <source>
        <dbReference type="SAM" id="MobiDB-lite"/>
    </source>
</evidence>